<evidence type="ECO:0000256" key="1">
    <source>
        <dbReference type="SAM" id="Phobius"/>
    </source>
</evidence>
<dbReference type="Gene3D" id="1.20.58.120">
    <property type="entry name" value="BAG domain"/>
    <property type="match status" value="1"/>
</dbReference>
<evidence type="ECO:0000259" key="2">
    <source>
        <dbReference type="Pfam" id="PF02179"/>
    </source>
</evidence>
<dbReference type="AlphaFoldDB" id="A0AAV5R6W1"/>
<protein>
    <recommendedName>
        <fullName evidence="2">BAG domain-containing protein</fullName>
    </recommendedName>
</protein>
<sequence length="183" mass="20908">MDFDWNNIVSQKDKIVDIIQNDLDGTTVALAVGGVLATFFLASTIFGSKTSKSDRPKPVKVKQEKTTTVDPVKEGNRIIKEVINELKEVIIPEIERLEADIKIEQEGGQLEDNSYKNKTKYRYLYLNEIFLKMLVRLDSIDPHTFGDNVSDEVKSKIREKRKTAVKAVSIQDKRLQKLRDLVI</sequence>
<keyword evidence="1" id="KW-0472">Membrane</keyword>
<organism evidence="3 4">
    <name type="scientific">Pichia kluyveri</name>
    <name type="common">Yeast</name>
    <dbReference type="NCBI Taxonomy" id="36015"/>
    <lineage>
        <taxon>Eukaryota</taxon>
        <taxon>Fungi</taxon>
        <taxon>Dikarya</taxon>
        <taxon>Ascomycota</taxon>
        <taxon>Saccharomycotina</taxon>
        <taxon>Pichiomycetes</taxon>
        <taxon>Pichiales</taxon>
        <taxon>Pichiaceae</taxon>
        <taxon>Pichia</taxon>
    </lineage>
</organism>
<evidence type="ECO:0000313" key="4">
    <source>
        <dbReference type="Proteomes" id="UP001378960"/>
    </source>
</evidence>
<comment type="caution">
    <text evidence="3">The sequence shown here is derived from an EMBL/GenBank/DDBJ whole genome shotgun (WGS) entry which is preliminary data.</text>
</comment>
<keyword evidence="1" id="KW-1133">Transmembrane helix</keyword>
<dbReference type="Proteomes" id="UP001378960">
    <property type="component" value="Unassembled WGS sequence"/>
</dbReference>
<dbReference type="SUPFAM" id="SSF63491">
    <property type="entry name" value="BAG domain"/>
    <property type="match status" value="1"/>
</dbReference>
<keyword evidence="1" id="KW-0812">Transmembrane</keyword>
<gene>
    <name evidence="3" type="ORF">DAPK24_036170</name>
</gene>
<reference evidence="3 4" key="1">
    <citation type="journal article" date="2023" name="Elife">
        <title>Identification of key yeast species and microbe-microbe interactions impacting larval growth of Drosophila in the wild.</title>
        <authorList>
            <person name="Mure A."/>
            <person name="Sugiura Y."/>
            <person name="Maeda R."/>
            <person name="Honda K."/>
            <person name="Sakurai N."/>
            <person name="Takahashi Y."/>
            <person name="Watada M."/>
            <person name="Katoh T."/>
            <person name="Gotoh A."/>
            <person name="Gotoh Y."/>
            <person name="Taniguchi I."/>
            <person name="Nakamura K."/>
            <person name="Hayashi T."/>
            <person name="Katayama T."/>
            <person name="Uemura T."/>
            <person name="Hattori Y."/>
        </authorList>
    </citation>
    <scope>NUCLEOTIDE SEQUENCE [LARGE SCALE GENOMIC DNA]</scope>
    <source>
        <strain evidence="3 4">PK-24</strain>
    </source>
</reference>
<dbReference type="EMBL" id="BTGB01000005">
    <property type="protein sequence ID" value="GMM47042.1"/>
    <property type="molecule type" value="Genomic_DNA"/>
</dbReference>
<accession>A0AAV5R6W1</accession>
<dbReference type="InterPro" id="IPR036533">
    <property type="entry name" value="BAG_dom_sf"/>
</dbReference>
<dbReference type="Pfam" id="PF02179">
    <property type="entry name" value="BAG"/>
    <property type="match status" value="1"/>
</dbReference>
<proteinExistence type="predicted"/>
<dbReference type="GO" id="GO:0051087">
    <property type="term" value="F:protein-folding chaperone binding"/>
    <property type="evidence" value="ECO:0007669"/>
    <property type="project" value="InterPro"/>
</dbReference>
<feature type="transmembrane region" description="Helical" evidence="1">
    <location>
        <begin position="28"/>
        <end position="47"/>
    </location>
</feature>
<name>A0AAV5R6W1_PICKL</name>
<evidence type="ECO:0000313" key="3">
    <source>
        <dbReference type="EMBL" id="GMM47042.1"/>
    </source>
</evidence>
<feature type="domain" description="BAG" evidence="2">
    <location>
        <begin position="79"/>
        <end position="168"/>
    </location>
</feature>
<keyword evidence="4" id="KW-1185">Reference proteome</keyword>
<dbReference type="InterPro" id="IPR003103">
    <property type="entry name" value="BAG_domain"/>
</dbReference>